<evidence type="ECO:0000313" key="2">
    <source>
        <dbReference type="Proteomes" id="UP000465240"/>
    </source>
</evidence>
<dbReference type="EMBL" id="BLKX01000001">
    <property type="protein sequence ID" value="GFG77790.1"/>
    <property type="molecule type" value="Genomic_DNA"/>
</dbReference>
<sequence>MAFENSLHEAQVDRADYLASGLGEFEEWAVAQADLVLSPGSAALGRKPEIVEDLYEVVDRAVDA</sequence>
<protein>
    <submittedName>
        <fullName evidence="1">Uncharacterized protein</fullName>
    </submittedName>
</protein>
<evidence type="ECO:0000313" key="1">
    <source>
        <dbReference type="EMBL" id="GFG77790.1"/>
    </source>
</evidence>
<gene>
    <name evidence="1" type="ORF">MPRG_10660</name>
</gene>
<keyword evidence="2" id="KW-1185">Reference proteome</keyword>
<accession>A0ABQ1C0B0</accession>
<organism evidence="1 2">
    <name type="scientific">Mycobacterium paragordonae</name>
    <dbReference type="NCBI Taxonomy" id="1389713"/>
    <lineage>
        <taxon>Bacteria</taxon>
        <taxon>Bacillati</taxon>
        <taxon>Actinomycetota</taxon>
        <taxon>Actinomycetes</taxon>
        <taxon>Mycobacteriales</taxon>
        <taxon>Mycobacteriaceae</taxon>
        <taxon>Mycobacterium</taxon>
    </lineage>
</organism>
<proteinExistence type="predicted"/>
<reference evidence="1 2" key="1">
    <citation type="journal article" date="2019" name="Emerg. Microbes Infect.">
        <title>Comprehensive subspecies identification of 175 nontuberculous mycobacteria species based on 7547 genomic profiles.</title>
        <authorList>
            <person name="Matsumoto Y."/>
            <person name="Kinjo T."/>
            <person name="Motooka D."/>
            <person name="Nabeya D."/>
            <person name="Jung N."/>
            <person name="Uechi K."/>
            <person name="Horii T."/>
            <person name="Iida T."/>
            <person name="Fujita J."/>
            <person name="Nakamura S."/>
        </authorList>
    </citation>
    <scope>NUCLEOTIDE SEQUENCE [LARGE SCALE GENOMIC DNA]</scope>
    <source>
        <strain evidence="1 2">JCM 18565</strain>
    </source>
</reference>
<name>A0ABQ1C0B0_9MYCO</name>
<dbReference type="Proteomes" id="UP000465240">
    <property type="component" value="Unassembled WGS sequence"/>
</dbReference>
<comment type="caution">
    <text evidence="1">The sequence shown here is derived from an EMBL/GenBank/DDBJ whole genome shotgun (WGS) entry which is preliminary data.</text>
</comment>